<sequence>MAMVGGAVYADGRRERSCESLEQAYHQLRSAESRPGRFAWIGLYRPDDAEIRSAREEFGLHSLAVEDTVDAHQRPKLDRYDDMLFLVLRPARYDDEQESVELGELHVFVGPDFVITVRHAEKSDLTPVRQRLENEPDLLRYGPDAVLYGLLDRVVDDLLPVERGLQNDLDEIESEVFGGEPAVSRRIYGLSREVIEFQRATRPLLDVLDALDATVEHHEGDVELRRHLRDVRDHAAQVVERVESHRQLLSNILSVNASLLSQRQNEQATRMTETSLRQNEDMKRISSWAAILFTPTLVATVYGMNFTHMPELDQPWGYPMALVAMLLVGVVLYGVFHRRGWL</sequence>
<comment type="similarity">
    <text evidence="2">Belongs to the CorA metal ion transporter (MIT) (TC 1.A.35) family.</text>
</comment>
<organism evidence="13 14">
    <name type="scientific">Halosaccharopolyspora lacisalsi</name>
    <dbReference type="NCBI Taxonomy" id="1000566"/>
    <lineage>
        <taxon>Bacteria</taxon>
        <taxon>Bacillati</taxon>
        <taxon>Actinomycetota</taxon>
        <taxon>Actinomycetes</taxon>
        <taxon>Pseudonocardiales</taxon>
        <taxon>Pseudonocardiaceae</taxon>
        <taxon>Halosaccharopolyspora</taxon>
    </lineage>
</organism>
<dbReference type="PANTHER" id="PTHR46494:SF1">
    <property type="entry name" value="CORA FAMILY METAL ION TRANSPORTER (EUROFUNG)"/>
    <property type="match status" value="1"/>
</dbReference>
<name>A0A839E2L4_9PSEU</name>
<dbReference type="GO" id="GO:0015087">
    <property type="term" value="F:cobalt ion transmembrane transporter activity"/>
    <property type="evidence" value="ECO:0007669"/>
    <property type="project" value="TreeGrafter"/>
</dbReference>
<dbReference type="SUPFAM" id="SSF144083">
    <property type="entry name" value="Magnesium transport protein CorA, transmembrane region"/>
    <property type="match status" value="1"/>
</dbReference>
<dbReference type="PANTHER" id="PTHR46494">
    <property type="entry name" value="CORA FAMILY METAL ION TRANSPORTER (EUROFUNG)"/>
    <property type="match status" value="1"/>
</dbReference>
<evidence type="ECO:0000256" key="4">
    <source>
        <dbReference type="ARBA" id="ARBA00022475"/>
    </source>
</evidence>
<evidence type="ECO:0000313" key="14">
    <source>
        <dbReference type="Proteomes" id="UP000569329"/>
    </source>
</evidence>
<dbReference type="Gene3D" id="1.20.58.340">
    <property type="entry name" value="Magnesium transport protein CorA, transmembrane region"/>
    <property type="match status" value="2"/>
</dbReference>
<keyword evidence="14" id="KW-1185">Reference proteome</keyword>
<keyword evidence="5 12" id="KW-0812">Transmembrane</keyword>
<evidence type="ECO:0000313" key="13">
    <source>
        <dbReference type="EMBL" id="MBA8825985.1"/>
    </source>
</evidence>
<dbReference type="AlphaFoldDB" id="A0A839E2L4"/>
<evidence type="ECO:0000256" key="3">
    <source>
        <dbReference type="ARBA" id="ARBA00022448"/>
    </source>
</evidence>
<reference evidence="13 14" key="1">
    <citation type="submission" date="2020-07" db="EMBL/GenBank/DDBJ databases">
        <title>Sequencing the genomes of 1000 actinobacteria strains.</title>
        <authorList>
            <person name="Klenk H.-P."/>
        </authorList>
    </citation>
    <scope>NUCLEOTIDE SEQUENCE [LARGE SCALE GENOMIC DNA]</scope>
    <source>
        <strain evidence="13 14">DSM 45975</strain>
    </source>
</reference>
<keyword evidence="7 12" id="KW-1133">Transmembrane helix</keyword>
<dbReference type="Gene3D" id="3.30.460.20">
    <property type="entry name" value="CorA soluble domain-like"/>
    <property type="match status" value="1"/>
</dbReference>
<dbReference type="GO" id="GO:0005886">
    <property type="term" value="C:plasma membrane"/>
    <property type="evidence" value="ECO:0007669"/>
    <property type="project" value="UniProtKB-SubCell"/>
</dbReference>
<dbReference type="InterPro" id="IPR045861">
    <property type="entry name" value="CorA_cytoplasmic_dom"/>
</dbReference>
<evidence type="ECO:0000256" key="6">
    <source>
        <dbReference type="ARBA" id="ARBA00022842"/>
    </source>
</evidence>
<evidence type="ECO:0000256" key="7">
    <source>
        <dbReference type="ARBA" id="ARBA00022989"/>
    </source>
</evidence>
<protein>
    <submittedName>
        <fullName evidence="13">Magnesium transporter</fullName>
    </submittedName>
</protein>
<feature type="transmembrane region" description="Helical" evidence="12">
    <location>
        <begin position="316"/>
        <end position="336"/>
    </location>
</feature>
<evidence type="ECO:0000256" key="12">
    <source>
        <dbReference type="SAM" id="Phobius"/>
    </source>
</evidence>
<dbReference type="EMBL" id="JACGWZ010000004">
    <property type="protein sequence ID" value="MBA8825985.1"/>
    <property type="molecule type" value="Genomic_DNA"/>
</dbReference>
<dbReference type="InterPro" id="IPR045863">
    <property type="entry name" value="CorA_TM1_TM2"/>
</dbReference>
<keyword evidence="8" id="KW-0406">Ion transport</keyword>
<dbReference type="GO" id="GO:0050897">
    <property type="term" value="F:cobalt ion binding"/>
    <property type="evidence" value="ECO:0007669"/>
    <property type="project" value="TreeGrafter"/>
</dbReference>
<evidence type="ECO:0000256" key="1">
    <source>
        <dbReference type="ARBA" id="ARBA00004651"/>
    </source>
</evidence>
<comment type="caution">
    <text evidence="13">The sequence shown here is derived from an EMBL/GenBank/DDBJ whole genome shotgun (WGS) entry which is preliminary data.</text>
</comment>
<comment type="function">
    <text evidence="11">Mediates influx of magnesium ions. Alternates between open and closed states. Activated by low cytoplasmic Mg(2+) levels. Inactive when cytoplasmic Mg(2+) levels are high.</text>
</comment>
<proteinExistence type="inferred from homology"/>
<evidence type="ECO:0000256" key="2">
    <source>
        <dbReference type="ARBA" id="ARBA00009765"/>
    </source>
</evidence>
<feature type="transmembrane region" description="Helical" evidence="12">
    <location>
        <begin position="285"/>
        <end position="304"/>
    </location>
</feature>
<evidence type="ECO:0000256" key="9">
    <source>
        <dbReference type="ARBA" id="ARBA00023136"/>
    </source>
</evidence>
<gene>
    <name evidence="13" type="ORF">FHX42_003351</name>
</gene>
<dbReference type="InterPro" id="IPR002523">
    <property type="entry name" value="MgTranspt_CorA/ZnTranspt_ZntB"/>
</dbReference>
<comment type="catalytic activity">
    <reaction evidence="10">
        <text>Mg(2+)(in) = Mg(2+)(out)</text>
        <dbReference type="Rhea" id="RHEA:29827"/>
        <dbReference type="ChEBI" id="CHEBI:18420"/>
    </reaction>
</comment>
<keyword evidence="9 12" id="KW-0472">Membrane</keyword>
<evidence type="ECO:0000256" key="8">
    <source>
        <dbReference type="ARBA" id="ARBA00023065"/>
    </source>
</evidence>
<keyword evidence="4" id="KW-1003">Cell membrane</keyword>
<dbReference type="Pfam" id="PF01544">
    <property type="entry name" value="CorA"/>
    <property type="match status" value="1"/>
</dbReference>
<dbReference type="FunFam" id="1.20.58.340:FF:000004">
    <property type="entry name" value="Magnesium transport protein CorA"/>
    <property type="match status" value="1"/>
</dbReference>
<comment type="subcellular location">
    <subcellularLocation>
        <location evidence="1">Cell membrane</location>
        <topology evidence="1">Multi-pass membrane protein</topology>
    </subcellularLocation>
</comment>
<dbReference type="SUPFAM" id="SSF143865">
    <property type="entry name" value="CorA soluble domain-like"/>
    <property type="match status" value="1"/>
</dbReference>
<evidence type="ECO:0000256" key="10">
    <source>
        <dbReference type="ARBA" id="ARBA00034269"/>
    </source>
</evidence>
<dbReference type="GO" id="GO:0000287">
    <property type="term" value="F:magnesium ion binding"/>
    <property type="evidence" value="ECO:0007669"/>
    <property type="project" value="TreeGrafter"/>
</dbReference>
<dbReference type="CDD" id="cd12830">
    <property type="entry name" value="MtCorA-like"/>
    <property type="match status" value="1"/>
</dbReference>
<evidence type="ECO:0000256" key="11">
    <source>
        <dbReference type="ARBA" id="ARBA00045497"/>
    </source>
</evidence>
<dbReference type="Proteomes" id="UP000569329">
    <property type="component" value="Unassembled WGS sequence"/>
</dbReference>
<accession>A0A839E2L4</accession>
<keyword evidence="3" id="KW-0813">Transport</keyword>
<dbReference type="GO" id="GO:0015095">
    <property type="term" value="F:magnesium ion transmembrane transporter activity"/>
    <property type="evidence" value="ECO:0007669"/>
    <property type="project" value="TreeGrafter"/>
</dbReference>
<evidence type="ECO:0000256" key="5">
    <source>
        <dbReference type="ARBA" id="ARBA00022692"/>
    </source>
</evidence>
<keyword evidence="6" id="KW-0460">Magnesium</keyword>